<keyword evidence="4" id="KW-0813">Transport</keyword>
<keyword evidence="5 10" id="KW-0732">Signal</keyword>
<proteinExistence type="inferred from homology"/>
<dbReference type="AlphaFoldDB" id="A0A292Q1Q3"/>
<evidence type="ECO:0000256" key="6">
    <source>
        <dbReference type="ARBA" id="ARBA00022824"/>
    </source>
</evidence>
<sequence>MRPLLLPYLVAALAFVTAVISQRTHDQPKRASYQDSSDLICHSGTCYPRVFQPTHEFQVVRDDQELPPGLHYRLNLETGLKEAKINVDDGSEAVNGVIVLPDQGAESLPPDGHSEQRVPSSDDGAIKPPLSSPGDGVTFGESLEVILDTSSRSTSDITAALLSLEDSAHEIYWGLQISAPRYVASLLRLIGSAPDASIRSNSALVLGSALSNNPKALASATSDPHVPLIRSLLSSLAVEKDAGAKARILYALNKAIKSPLTRSEFLIGGGMRTLQDLFAQGNAEFMVKTATFVEDNFLNDDMRAESELKAEASVKKQDNIPNRYRPDRVLDDERNFYRHFEDALLNRSNQEDLENDEFKSKVFSALSALKRKFSGEEACTPSADFLAWLEGQVDLKGKTLLELEGEGDQLTKLLAVENRSLFVGGSEGRESSTA</sequence>
<dbReference type="Gene3D" id="1.25.10.10">
    <property type="entry name" value="Leucine-rich Repeat Variant"/>
    <property type="match status" value="1"/>
</dbReference>
<evidence type="ECO:0000256" key="10">
    <source>
        <dbReference type="SAM" id="SignalP"/>
    </source>
</evidence>
<accession>A0A292Q1Q3</accession>
<evidence type="ECO:0000313" key="12">
    <source>
        <dbReference type="Proteomes" id="UP001412239"/>
    </source>
</evidence>
<evidence type="ECO:0000313" key="11">
    <source>
        <dbReference type="EMBL" id="CUS13719.1"/>
    </source>
</evidence>
<keyword evidence="6" id="KW-0256">Endoplasmic reticulum</keyword>
<evidence type="ECO:0000256" key="5">
    <source>
        <dbReference type="ARBA" id="ARBA00022729"/>
    </source>
</evidence>
<dbReference type="SUPFAM" id="SSF48371">
    <property type="entry name" value="ARM repeat"/>
    <property type="match status" value="1"/>
</dbReference>
<protein>
    <recommendedName>
        <fullName evidence="3">Nucleotide exchange factor SIL1</fullName>
    </recommendedName>
</protein>
<dbReference type="PANTHER" id="PTHR19316:SF34">
    <property type="entry name" value="NUCLEOTIDE EXCHANGE FACTOR SIL1"/>
    <property type="match status" value="1"/>
</dbReference>
<dbReference type="InterPro" id="IPR050693">
    <property type="entry name" value="Hsp70_NEF-Inhibitors"/>
</dbReference>
<dbReference type="Proteomes" id="UP001412239">
    <property type="component" value="Unassembled WGS sequence"/>
</dbReference>
<keyword evidence="12" id="KW-1185">Reference proteome</keyword>
<dbReference type="InterPro" id="IPR011989">
    <property type="entry name" value="ARM-like"/>
</dbReference>
<comment type="similarity">
    <text evidence="1">Belongs to the SIL1 family.</text>
</comment>
<feature type="region of interest" description="Disordered" evidence="9">
    <location>
        <begin position="102"/>
        <end position="133"/>
    </location>
</feature>
<dbReference type="GO" id="GO:0015031">
    <property type="term" value="P:protein transport"/>
    <property type="evidence" value="ECO:0007669"/>
    <property type="project" value="UniProtKB-KW"/>
</dbReference>
<evidence type="ECO:0000256" key="3">
    <source>
        <dbReference type="ARBA" id="ARBA00015352"/>
    </source>
</evidence>
<feature type="signal peptide" evidence="10">
    <location>
        <begin position="1"/>
        <end position="21"/>
    </location>
</feature>
<comment type="subunit">
    <text evidence="2">Interacts with KAR2.</text>
</comment>
<dbReference type="GO" id="GO:0005783">
    <property type="term" value="C:endoplasmic reticulum"/>
    <property type="evidence" value="ECO:0007669"/>
    <property type="project" value="InterPro"/>
</dbReference>
<dbReference type="PANTHER" id="PTHR19316">
    <property type="entry name" value="PROTEIN FOLDING REGULATOR"/>
    <property type="match status" value="1"/>
</dbReference>
<feature type="chain" id="PRO_5012991003" description="Nucleotide exchange factor SIL1" evidence="10">
    <location>
        <begin position="22"/>
        <end position="434"/>
    </location>
</feature>
<dbReference type="GO" id="GO:0000774">
    <property type="term" value="F:adenyl-nucleotide exchange factor activity"/>
    <property type="evidence" value="ECO:0007669"/>
    <property type="project" value="InterPro"/>
</dbReference>
<dbReference type="Pfam" id="PF16782">
    <property type="entry name" value="SIL1"/>
    <property type="match status" value="1"/>
</dbReference>
<evidence type="ECO:0000256" key="7">
    <source>
        <dbReference type="ARBA" id="ARBA00022927"/>
    </source>
</evidence>
<evidence type="ECO:0000256" key="2">
    <source>
        <dbReference type="ARBA" id="ARBA00011799"/>
    </source>
</evidence>
<evidence type="ECO:0000256" key="1">
    <source>
        <dbReference type="ARBA" id="ARBA00010588"/>
    </source>
</evidence>
<reference evidence="11" key="1">
    <citation type="submission" date="2015-10" db="EMBL/GenBank/DDBJ databases">
        <authorList>
            <person name="Regsiter A."/>
            <person name="william w."/>
        </authorList>
    </citation>
    <scope>NUCLEOTIDE SEQUENCE</scope>
    <source>
        <strain evidence="11">Montdore</strain>
    </source>
</reference>
<keyword evidence="8" id="KW-0811">Translocation</keyword>
<evidence type="ECO:0000256" key="9">
    <source>
        <dbReference type="SAM" id="MobiDB-lite"/>
    </source>
</evidence>
<keyword evidence="7" id="KW-0653">Protein transport</keyword>
<gene>
    <name evidence="11" type="ORF">GSTUAT00002244001</name>
</gene>
<evidence type="ECO:0000256" key="8">
    <source>
        <dbReference type="ARBA" id="ARBA00023010"/>
    </source>
</evidence>
<evidence type="ECO:0000256" key="4">
    <source>
        <dbReference type="ARBA" id="ARBA00022448"/>
    </source>
</evidence>
<dbReference type="InterPro" id="IPR031884">
    <property type="entry name" value="Sil1_fungi"/>
</dbReference>
<name>A0A292Q1Q3_9PEZI</name>
<organism evidence="11 12">
    <name type="scientific">Tuber aestivum</name>
    <name type="common">summer truffle</name>
    <dbReference type="NCBI Taxonomy" id="59557"/>
    <lineage>
        <taxon>Eukaryota</taxon>
        <taxon>Fungi</taxon>
        <taxon>Dikarya</taxon>
        <taxon>Ascomycota</taxon>
        <taxon>Pezizomycotina</taxon>
        <taxon>Pezizomycetes</taxon>
        <taxon>Pezizales</taxon>
        <taxon>Tuberaceae</taxon>
        <taxon>Tuber</taxon>
    </lineage>
</organism>
<dbReference type="EMBL" id="LN890968">
    <property type="protein sequence ID" value="CUS13719.1"/>
    <property type="molecule type" value="Genomic_DNA"/>
</dbReference>
<dbReference type="InterPro" id="IPR016024">
    <property type="entry name" value="ARM-type_fold"/>
</dbReference>